<dbReference type="EMBL" id="HM436809">
    <property type="protein sequence ID" value="AEF33095.1"/>
    <property type="molecule type" value="Genomic_DNA"/>
</dbReference>
<sequence>MPTDRNRMMLVSFRFNGFEEISREDGLVRFAADLSSIPPDPAYLDVLAG</sequence>
<proteinExistence type="predicted"/>
<organism evidence="1">
    <name type="scientific">Streptomyces pyridomyceticus</name>
    <dbReference type="NCBI Taxonomy" id="68260"/>
    <lineage>
        <taxon>Bacteria</taxon>
        <taxon>Bacillati</taxon>
        <taxon>Actinomycetota</taxon>
        <taxon>Actinomycetes</taxon>
        <taxon>Kitasatosporales</taxon>
        <taxon>Streptomycetaceae</taxon>
        <taxon>Streptomyces</taxon>
    </lineage>
</organism>
<name>F6K7F6_9ACTN</name>
<gene>
    <name evidence="1" type="primary">pyr1</name>
</gene>
<reference evidence="1" key="1">
    <citation type="journal article" date="2011" name="J. Biol. Chem.">
        <title>Identification and Characterization of the Pyridomycin Biosynthetic Gene Cluster of Streptomyces pyridomyceticus NRRL B-2517.</title>
        <authorList>
            <person name="Huang T."/>
            <person name="Wang Y."/>
            <person name="Yin J."/>
            <person name="Du Y."/>
            <person name="Tao M."/>
            <person name="Xu J."/>
            <person name="Chen W."/>
            <person name="Lin S."/>
            <person name="Deng Z."/>
        </authorList>
    </citation>
    <scope>NUCLEOTIDE SEQUENCE</scope>
    <source>
        <strain evidence="1">NRRL B-2517</strain>
    </source>
</reference>
<dbReference type="AlphaFoldDB" id="F6K7F6"/>
<protein>
    <submittedName>
        <fullName evidence="1">Uncharacterized protein pyr1</fullName>
    </submittedName>
</protein>
<accession>F6K7F6</accession>
<evidence type="ECO:0000313" key="1">
    <source>
        <dbReference type="EMBL" id="AEF33095.1"/>
    </source>
</evidence>